<sequence length="195" mass="21336">MRATSQTRLDRSTSWTPVVHAQQTGPIPTLLSESSSSNLVDGAHAWHAHVRTPAIMPHIAHIALVVRNYDEAIAFYVSKLGFTLVEDTPVPEQNKRWVTIRPPGAADTATTILLAEASSPAQEAAVGNQTGGRVFLFLETDDFLRDHARYTAAGVEWVREPVVQSYGTVAVFKDLYGNQWDLIERVRNTAAGAST</sequence>
<dbReference type="Proteomes" id="UP001163105">
    <property type="component" value="Unassembled WGS sequence"/>
</dbReference>
<dbReference type="PROSITE" id="PS51819">
    <property type="entry name" value="VOC"/>
    <property type="match status" value="1"/>
</dbReference>
<evidence type="ECO:0000259" key="1">
    <source>
        <dbReference type="PROSITE" id="PS51819"/>
    </source>
</evidence>
<accession>A0AB34FHV0</accession>
<name>A0AB34FHV0_9HYPO</name>
<gene>
    <name evidence="2" type="ORF">O9K51_08159</name>
</gene>
<keyword evidence="3" id="KW-1185">Reference proteome</keyword>
<dbReference type="AlphaFoldDB" id="A0AB34FHV0"/>
<dbReference type="InterPro" id="IPR029068">
    <property type="entry name" value="Glyas_Bleomycin-R_OHBP_Dase"/>
</dbReference>
<proteinExistence type="predicted"/>
<evidence type="ECO:0000313" key="3">
    <source>
        <dbReference type="Proteomes" id="UP001163105"/>
    </source>
</evidence>
<dbReference type="CDD" id="cd07263">
    <property type="entry name" value="VOC_like"/>
    <property type="match status" value="1"/>
</dbReference>
<comment type="caution">
    <text evidence="2">The sequence shown here is derived from an EMBL/GenBank/DDBJ whole genome shotgun (WGS) entry which is preliminary data.</text>
</comment>
<dbReference type="PANTHER" id="PTHR36437:SF2">
    <property type="entry name" value="GLYOXALASE_BLEOMYCIN RESISTANCE PROTEIN_DIOXYGENASE"/>
    <property type="match status" value="1"/>
</dbReference>
<dbReference type="SUPFAM" id="SSF54593">
    <property type="entry name" value="Glyoxalase/Bleomycin resistance protein/Dihydroxybiphenyl dioxygenase"/>
    <property type="match status" value="1"/>
</dbReference>
<dbReference type="Gene3D" id="3.10.180.10">
    <property type="entry name" value="2,3-Dihydroxybiphenyl 1,2-Dioxygenase, domain 1"/>
    <property type="match status" value="1"/>
</dbReference>
<organism evidence="2 3">
    <name type="scientific">Purpureocillium lavendulum</name>
    <dbReference type="NCBI Taxonomy" id="1247861"/>
    <lineage>
        <taxon>Eukaryota</taxon>
        <taxon>Fungi</taxon>
        <taxon>Dikarya</taxon>
        <taxon>Ascomycota</taxon>
        <taxon>Pezizomycotina</taxon>
        <taxon>Sordariomycetes</taxon>
        <taxon>Hypocreomycetidae</taxon>
        <taxon>Hypocreales</taxon>
        <taxon>Ophiocordycipitaceae</taxon>
        <taxon>Purpureocillium</taxon>
    </lineage>
</organism>
<protein>
    <submittedName>
        <fullName evidence="2">Glyoxalase family protein</fullName>
    </submittedName>
</protein>
<feature type="domain" description="VOC" evidence="1">
    <location>
        <begin position="58"/>
        <end position="185"/>
    </location>
</feature>
<dbReference type="Pfam" id="PF00903">
    <property type="entry name" value="Glyoxalase"/>
    <property type="match status" value="1"/>
</dbReference>
<evidence type="ECO:0000313" key="2">
    <source>
        <dbReference type="EMBL" id="KAJ6438758.1"/>
    </source>
</evidence>
<dbReference type="PANTHER" id="PTHR36437">
    <property type="entry name" value="GLYOXALASE/BLEOMYCIN RESISTANCE PROTEIN/DIOXYGENASE"/>
    <property type="match status" value="1"/>
</dbReference>
<reference evidence="2" key="1">
    <citation type="submission" date="2023-01" db="EMBL/GenBank/DDBJ databases">
        <title>The growth and conidiation of Purpureocillium lavendulum are regulated by nitrogen source and histone H3K14 acetylation.</title>
        <authorList>
            <person name="Tang P."/>
            <person name="Han J."/>
            <person name="Zhang C."/>
            <person name="Tang P."/>
            <person name="Qi F."/>
            <person name="Zhang K."/>
            <person name="Liang L."/>
        </authorList>
    </citation>
    <scope>NUCLEOTIDE SEQUENCE</scope>
    <source>
        <strain evidence="2">YMF1.00683</strain>
    </source>
</reference>
<dbReference type="InterPro" id="IPR037523">
    <property type="entry name" value="VOC_core"/>
</dbReference>
<dbReference type="EMBL" id="JAQHRD010000007">
    <property type="protein sequence ID" value="KAJ6438758.1"/>
    <property type="molecule type" value="Genomic_DNA"/>
</dbReference>
<dbReference type="InterPro" id="IPR004360">
    <property type="entry name" value="Glyas_Fos-R_dOase_dom"/>
</dbReference>